<comment type="caution">
    <text evidence="3">The sequence shown here is derived from an EMBL/GenBank/DDBJ whole genome shotgun (WGS) entry which is preliminary data.</text>
</comment>
<keyword evidence="2" id="KW-0812">Transmembrane</keyword>
<feature type="compositionally biased region" description="Basic and acidic residues" evidence="1">
    <location>
        <begin position="42"/>
        <end position="55"/>
    </location>
</feature>
<evidence type="ECO:0000313" key="3">
    <source>
        <dbReference type="EMBL" id="KFI79131.1"/>
    </source>
</evidence>
<gene>
    <name evidence="3" type="ORF">BMON_0328</name>
</gene>
<evidence type="ECO:0000256" key="2">
    <source>
        <dbReference type="SAM" id="Phobius"/>
    </source>
</evidence>
<dbReference type="Proteomes" id="UP000029082">
    <property type="component" value="Unassembled WGS sequence"/>
</dbReference>
<organism evidence="3 4">
    <name type="scientific">Bifidobacterium mongoliense DSM 21395</name>
    <dbReference type="NCBI Taxonomy" id="1437603"/>
    <lineage>
        <taxon>Bacteria</taxon>
        <taxon>Bacillati</taxon>
        <taxon>Actinomycetota</taxon>
        <taxon>Actinomycetes</taxon>
        <taxon>Bifidobacteriales</taxon>
        <taxon>Bifidobacteriaceae</taxon>
        <taxon>Bifidobacterium</taxon>
    </lineage>
</organism>
<evidence type="ECO:0000256" key="1">
    <source>
        <dbReference type="SAM" id="MobiDB-lite"/>
    </source>
</evidence>
<proteinExistence type="predicted"/>
<name>A0A087C781_9BIFI</name>
<reference evidence="3 4" key="1">
    <citation type="submission" date="2014-03" db="EMBL/GenBank/DDBJ databases">
        <title>Genomics of Bifidobacteria.</title>
        <authorList>
            <person name="Ventura M."/>
            <person name="Milani C."/>
            <person name="Lugli G.A."/>
        </authorList>
    </citation>
    <scope>NUCLEOTIDE SEQUENCE [LARGE SCALE GENOMIC DNA]</scope>
    <source>
        <strain evidence="3 4">DSM 21395</strain>
    </source>
</reference>
<keyword evidence="4" id="KW-1185">Reference proteome</keyword>
<dbReference type="AlphaFoldDB" id="A0A087C781"/>
<protein>
    <submittedName>
        <fullName evidence="3">Uncharacterized protein</fullName>
    </submittedName>
</protein>
<keyword evidence="2" id="KW-0472">Membrane</keyword>
<feature type="transmembrane region" description="Helical" evidence="2">
    <location>
        <begin position="6"/>
        <end position="24"/>
    </location>
</feature>
<feature type="region of interest" description="Disordered" evidence="1">
    <location>
        <begin position="31"/>
        <end position="70"/>
    </location>
</feature>
<accession>A0A087C781</accession>
<dbReference type="STRING" id="1437603.GCA_000771525_01393"/>
<dbReference type="EMBL" id="JGZE01000002">
    <property type="protein sequence ID" value="KFI79131.1"/>
    <property type="molecule type" value="Genomic_DNA"/>
</dbReference>
<evidence type="ECO:0000313" key="4">
    <source>
        <dbReference type="Proteomes" id="UP000029082"/>
    </source>
</evidence>
<sequence>MRVAFVVGHCSPATIVCIIIVCLFHHRTRTVPSASTPTGSHDAFRRHPGDTRCDQESTVMNHGGYAGGHT</sequence>
<keyword evidence="2" id="KW-1133">Transmembrane helix</keyword>